<dbReference type="Pfam" id="PF25534">
    <property type="entry name" value="DUF7918"/>
    <property type="match status" value="1"/>
</dbReference>
<dbReference type="OrthoDB" id="3364132at2759"/>
<organism evidence="3 4">
    <name type="scientific">Macrolepiota fuliginosa MF-IS2</name>
    <dbReference type="NCBI Taxonomy" id="1400762"/>
    <lineage>
        <taxon>Eukaryota</taxon>
        <taxon>Fungi</taxon>
        <taxon>Dikarya</taxon>
        <taxon>Basidiomycota</taxon>
        <taxon>Agaricomycotina</taxon>
        <taxon>Agaricomycetes</taxon>
        <taxon>Agaricomycetidae</taxon>
        <taxon>Agaricales</taxon>
        <taxon>Agaricineae</taxon>
        <taxon>Agaricaceae</taxon>
        <taxon>Macrolepiota</taxon>
    </lineage>
</organism>
<evidence type="ECO:0000313" key="4">
    <source>
        <dbReference type="Proteomes" id="UP000807342"/>
    </source>
</evidence>
<proteinExistence type="predicted"/>
<feature type="compositionally biased region" description="Basic and acidic residues" evidence="1">
    <location>
        <begin position="231"/>
        <end position="243"/>
    </location>
</feature>
<dbReference type="Proteomes" id="UP000807342">
    <property type="component" value="Unassembled WGS sequence"/>
</dbReference>
<evidence type="ECO:0000256" key="1">
    <source>
        <dbReference type="SAM" id="MobiDB-lite"/>
    </source>
</evidence>
<dbReference type="PANTHER" id="PTHR36223:SF1">
    <property type="entry name" value="TRANSCRIPTION ELONGATION FACTOR EAF N-TERMINAL DOMAIN-CONTAINING PROTEIN"/>
    <property type="match status" value="1"/>
</dbReference>
<dbReference type="EMBL" id="MU151322">
    <property type="protein sequence ID" value="KAF9445133.1"/>
    <property type="molecule type" value="Genomic_DNA"/>
</dbReference>
<accession>A0A9P6C186</accession>
<feature type="domain" description="DUF7918" evidence="2">
    <location>
        <begin position="7"/>
        <end position="204"/>
    </location>
</feature>
<sequence length="301" mass="34066">MPRFDDISMNLRVDGVNIPEFMAEEDLEKRRITCWVPSQVGKEFQVIADSRNRGRGSWKADVSADGKLARSIGFTKDIEQNIGFCGESTTTARPFMFNKVELVDDDALLHSPHASRIGEIEVACHVIEIVIPGYKNPNYRMSFDGNKKVHERAKKGIAEHIGLGKVVQTSPCTFMKVRTKEHIVTFVFRYRSLAYLQAQGIAPRGPQIEIARDEDGHSSHAKNASDYPPGLKREESEPKIKEEALEESDDENDEEIRVLEAKLEEARARKRKQKGDIRSVSKKVKREEIARFVSGEVIDLT</sequence>
<evidence type="ECO:0000259" key="2">
    <source>
        <dbReference type="Pfam" id="PF25534"/>
    </source>
</evidence>
<feature type="compositionally biased region" description="Acidic residues" evidence="1">
    <location>
        <begin position="244"/>
        <end position="254"/>
    </location>
</feature>
<comment type="caution">
    <text evidence="3">The sequence shown here is derived from an EMBL/GenBank/DDBJ whole genome shotgun (WGS) entry which is preliminary data.</text>
</comment>
<protein>
    <recommendedName>
        <fullName evidence="2">DUF7918 domain-containing protein</fullName>
    </recommendedName>
</protein>
<name>A0A9P6C186_9AGAR</name>
<evidence type="ECO:0000313" key="3">
    <source>
        <dbReference type="EMBL" id="KAF9445133.1"/>
    </source>
</evidence>
<dbReference type="AlphaFoldDB" id="A0A9P6C186"/>
<gene>
    <name evidence="3" type="ORF">P691DRAFT_777780</name>
</gene>
<dbReference type="InterPro" id="IPR057678">
    <property type="entry name" value="DUF7918"/>
</dbReference>
<reference evidence="3" key="1">
    <citation type="submission" date="2020-11" db="EMBL/GenBank/DDBJ databases">
        <authorList>
            <consortium name="DOE Joint Genome Institute"/>
            <person name="Ahrendt S."/>
            <person name="Riley R."/>
            <person name="Andreopoulos W."/>
            <person name="Labutti K."/>
            <person name="Pangilinan J."/>
            <person name="Ruiz-Duenas F.J."/>
            <person name="Barrasa J.M."/>
            <person name="Sanchez-Garcia M."/>
            <person name="Camarero S."/>
            <person name="Miyauchi S."/>
            <person name="Serrano A."/>
            <person name="Linde D."/>
            <person name="Babiker R."/>
            <person name="Drula E."/>
            <person name="Ayuso-Fernandez I."/>
            <person name="Pacheco R."/>
            <person name="Padilla G."/>
            <person name="Ferreira P."/>
            <person name="Barriuso J."/>
            <person name="Kellner H."/>
            <person name="Castanera R."/>
            <person name="Alfaro M."/>
            <person name="Ramirez L."/>
            <person name="Pisabarro A.G."/>
            <person name="Kuo A."/>
            <person name="Tritt A."/>
            <person name="Lipzen A."/>
            <person name="He G."/>
            <person name="Yan M."/>
            <person name="Ng V."/>
            <person name="Cullen D."/>
            <person name="Martin F."/>
            <person name="Rosso M.-N."/>
            <person name="Henrissat B."/>
            <person name="Hibbett D."/>
            <person name="Martinez A.T."/>
            <person name="Grigoriev I.V."/>
        </authorList>
    </citation>
    <scope>NUCLEOTIDE SEQUENCE</scope>
    <source>
        <strain evidence="3">MF-IS2</strain>
    </source>
</reference>
<dbReference type="PANTHER" id="PTHR36223">
    <property type="entry name" value="BETA-LACTAMASE-TYPE TRANSPEPTIDASE FOLD DOMAIN CONTAINING PROTEIN"/>
    <property type="match status" value="1"/>
</dbReference>
<keyword evidence="4" id="KW-1185">Reference proteome</keyword>
<feature type="region of interest" description="Disordered" evidence="1">
    <location>
        <begin position="213"/>
        <end position="257"/>
    </location>
</feature>